<accession>A0A151GGU1</accession>
<dbReference type="InParanoid" id="A0A151GGU1"/>
<keyword evidence="2" id="KW-0732">Signal</keyword>
<dbReference type="RefSeq" id="XP_040655638.1">
    <property type="nucleotide sequence ID" value="XM_040805534.1"/>
</dbReference>
<reference evidence="3 4" key="1">
    <citation type="journal article" date="2016" name="Sci. Rep.">
        <title>Insights into Adaptations to a Near-Obligate Nematode Endoparasitic Lifestyle from the Finished Genome of Drechmeria coniospora.</title>
        <authorList>
            <person name="Zhang L."/>
            <person name="Zhou Z."/>
            <person name="Guo Q."/>
            <person name="Fokkens L."/>
            <person name="Miskei M."/>
            <person name="Pocsi I."/>
            <person name="Zhang W."/>
            <person name="Chen M."/>
            <person name="Wang L."/>
            <person name="Sun Y."/>
            <person name="Donzelli B.G."/>
            <person name="Gibson D.M."/>
            <person name="Nelson D.R."/>
            <person name="Luo J.G."/>
            <person name="Rep M."/>
            <person name="Liu H."/>
            <person name="Yang S."/>
            <person name="Wang J."/>
            <person name="Krasnoff S.B."/>
            <person name="Xu Y."/>
            <person name="Molnar I."/>
            <person name="Lin M."/>
        </authorList>
    </citation>
    <scope>NUCLEOTIDE SEQUENCE [LARGE SCALE GENOMIC DNA]</scope>
    <source>
        <strain evidence="3 4">ARSEF 6962</strain>
    </source>
</reference>
<protein>
    <submittedName>
        <fullName evidence="3">Protein kinase-like domain protein</fullName>
    </submittedName>
</protein>
<organism evidence="3 4">
    <name type="scientific">Drechmeria coniospora</name>
    <name type="common">Nematophagous fungus</name>
    <name type="synonym">Meria coniospora</name>
    <dbReference type="NCBI Taxonomy" id="98403"/>
    <lineage>
        <taxon>Eukaryota</taxon>
        <taxon>Fungi</taxon>
        <taxon>Dikarya</taxon>
        <taxon>Ascomycota</taxon>
        <taxon>Pezizomycotina</taxon>
        <taxon>Sordariomycetes</taxon>
        <taxon>Hypocreomycetidae</taxon>
        <taxon>Hypocreales</taxon>
        <taxon>Ophiocordycipitaceae</taxon>
        <taxon>Drechmeria</taxon>
    </lineage>
</organism>
<keyword evidence="4" id="KW-1185">Reference proteome</keyword>
<name>A0A151GGU1_DRECN</name>
<evidence type="ECO:0000256" key="1">
    <source>
        <dbReference type="SAM" id="MobiDB-lite"/>
    </source>
</evidence>
<feature type="chain" id="PRO_5007580595" evidence="2">
    <location>
        <begin position="19"/>
        <end position="326"/>
    </location>
</feature>
<evidence type="ECO:0000313" key="3">
    <source>
        <dbReference type="EMBL" id="KYK56286.1"/>
    </source>
</evidence>
<dbReference type="GO" id="GO:0016301">
    <property type="term" value="F:kinase activity"/>
    <property type="evidence" value="ECO:0007669"/>
    <property type="project" value="UniProtKB-KW"/>
</dbReference>
<keyword evidence="3" id="KW-0808">Transferase</keyword>
<dbReference type="EMBL" id="LAYC01000003">
    <property type="protein sequence ID" value="KYK56286.1"/>
    <property type="molecule type" value="Genomic_DNA"/>
</dbReference>
<dbReference type="Proteomes" id="UP000076580">
    <property type="component" value="Chromosome 03"/>
</dbReference>
<dbReference type="GeneID" id="63720899"/>
<proteinExistence type="predicted"/>
<evidence type="ECO:0000313" key="4">
    <source>
        <dbReference type="Proteomes" id="UP000076580"/>
    </source>
</evidence>
<evidence type="ECO:0000256" key="2">
    <source>
        <dbReference type="SAM" id="SignalP"/>
    </source>
</evidence>
<feature type="signal peptide" evidence="2">
    <location>
        <begin position="1"/>
        <end position="18"/>
    </location>
</feature>
<comment type="caution">
    <text evidence="3">The sequence shown here is derived from an EMBL/GenBank/DDBJ whole genome shotgun (WGS) entry which is preliminary data.</text>
</comment>
<dbReference type="SUPFAM" id="SSF56112">
    <property type="entry name" value="Protein kinase-like (PK-like)"/>
    <property type="match status" value="1"/>
</dbReference>
<dbReference type="InterPro" id="IPR011009">
    <property type="entry name" value="Kinase-like_dom_sf"/>
</dbReference>
<gene>
    <name evidence="3" type="ORF">DCS_08256</name>
</gene>
<feature type="region of interest" description="Disordered" evidence="1">
    <location>
        <begin position="69"/>
        <end position="100"/>
    </location>
</feature>
<dbReference type="AlphaFoldDB" id="A0A151GGU1"/>
<sequence>MLGDVMSWVTWFAPAAVAAPGIAPAGAASRQAWTRVHLAFTSSHTLCFFPAARSPMPRRRPTMQGLVILDDAPPPKWPAPRSSAPPRREQPTLGPLKLRFVPSPPTTETVRFRFRTRFVHATASQVDGVHRNVIRLRVHPSAADRLVQIIYTLLPSPWLARCKASFPEWSLPSCLVVKKHKDGWDEEFEAEKATYAKLASLQGIVIPECYGEIRYCGARALLLSDIGGACLATPAGALLDEATFCRIMHDALTTLTRFGVLQEDRKLDNFHLVGDAVMVVDLESMSEGLSDEEFASDVASTVKWLARFYKTNQHCFLEDGFIAVDE</sequence>
<keyword evidence="3" id="KW-0418">Kinase</keyword>